<gene>
    <name evidence="2" type="ORF">UFOVP1332_37</name>
    <name evidence="1" type="ORF">UFOVP565_6</name>
</gene>
<dbReference type="Pfam" id="PF05866">
    <property type="entry name" value="RusA"/>
    <property type="match status" value="1"/>
</dbReference>
<evidence type="ECO:0000313" key="1">
    <source>
        <dbReference type="EMBL" id="CAB4150265.1"/>
    </source>
</evidence>
<proteinExistence type="predicted"/>
<dbReference type="EMBL" id="LR796545">
    <property type="protein sequence ID" value="CAB4150265.1"/>
    <property type="molecule type" value="Genomic_DNA"/>
</dbReference>
<dbReference type="InterPro" id="IPR008822">
    <property type="entry name" value="Endonuclease_RusA-like"/>
</dbReference>
<evidence type="ECO:0000313" key="2">
    <source>
        <dbReference type="EMBL" id="CAB4199321.1"/>
    </source>
</evidence>
<reference evidence="2" key="1">
    <citation type="submission" date="2020-05" db="EMBL/GenBank/DDBJ databases">
        <authorList>
            <person name="Chiriac C."/>
            <person name="Salcher M."/>
            <person name="Ghai R."/>
            <person name="Kavagutti S V."/>
        </authorList>
    </citation>
    <scope>NUCLEOTIDE SEQUENCE</scope>
</reference>
<organism evidence="2">
    <name type="scientific">uncultured Caudovirales phage</name>
    <dbReference type="NCBI Taxonomy" id="2100421"/>
    <lineage>
        <taxon>Viruses</taxon>
        <taxon>Duplodnaviria</taxon>
        <taxon>Heunggongvirae</taxon>
        <taxon>Uroviricota</taxon>
        <taxon>Caudoviricetes</taxon>
        <taxon>Peduoviridae</taxon>
        <taxon>Maltschvirus</taxon>
        <taxon>Maltschvirus maltsch</taxon>
    </lineage>
</organism>
<dbReference type="InterPro" id="IPR036614">
    <property type="entry name" value="RusA-like_sf"/>
</dbReference>
<dbReference type="SUPFAM" id="SSF103084">
    <property type="entry name" value="Holliday junction resolvase RusA"/>
    <property type="match status" value="1"/>
</dbReference>
<dbReference type="GO" id="GO:0006281">
    <property type="term" value="P:DNA repair"/>
    <property type="evidence" value="ECO:0007669"/>
    <property type="project" value="InterPro"/>
</dbReference>
<dbReference type="EMBL" id="LR797279">
    <property type="protein sequence ID" value="CAB4199321.1"/>
    <property type="molecule type" value="Genomic_DNA"/>
</dbReference>
<protein>
    <submittedName>
        <fullName evidence="2">Crossover junction endodeoxyribonuclease, RusA-like</fullName>
    </submittedName>
</protein>
<dbReference type="Gene3D" id="3.30.1330.70">
    <property type="entry name" value="Holliday junction resolvase RusA"/>
    <property type="match status" value="1"/>
</dbReference>
<sequence length="145" mass="15686">MVHGDPAAQGSKRIVRLRSGKSVMIEQSTKVRPWRAAVAEAAQEARCGVREGDVSIRAVVFFVRPASHFNAKGVLKPSSPIRPGYIDVDKAARAILDALAGIAYHNDRQVSVLSVERMWAPDGMGSGAVIQVTDAPLPEFRQLRA</sequence>
<accession>A0A6J5RZK0</accession>
<dbReference type="GO" id="GO:0000287">
    <property type="term" value="F:magnesium ion binding"/>
    <property type="evidence" value="ECO:0007669"/>
    <property type="project" value="InterPro"/>
</dbReference>
<name>A0A6J5RZK0_9CAUD</name>
<dbReference type="GO" id="GO:0006310">
    <property type="term" value="P:DNA recombination"/>
    <property type="evidence" value="ECO:0007669"/>
    <property type="project" value="InterPro"/>
</dbReference>